<dbReference type="GO" id="GO:0005886">
    <property type="term" value="C:plasma membrane"/>
    <property type="evidence" value="ECO:0007669"/>
    <property type="project" value="TreeGrafter"/>
</dbReference>
<dbReference type="GO" id="GO:1905039">
    <property type="term" value="P:carboxylic acid transmembrane transport"/>
    <property type="evidence" value="ECO:0007669"/>
    <property type="project" value="UniProtKB-ARBA"/>
</dbReference>
<dbReference type="CDD" id="cd01115">
    <property type="entry name" value="SLC13_permease"/>
    <property type="match status" value="1"/>
</dbReference>
<comment type="caution">
    <text evidence="6">The sequence shown here is derived from an EMBL/GenBank/DDBJ whole genome shotgun (WGS) entry which is preliminary data.</text>
</comment>
<dbReference type="NCBIfam" id="TIGR00785">
    <property type="entry name" value="dass"/>
    <property type="match status" value="1"/>
</dbReference>
<keyword evidence="4 5" id="KW-0472">Membrane</keyword>
<dbReference type="EMBL" id="JAHVHU010000007">
    <property type="protein sequence ID" value="MBY5958108.1"/>
    <property type="molecule type" value="Genomic_DNA"/>
</dbReference>
<feature type="transmembrane region" description="Helical" evidence="5">
    <location>
        <begin position="80"/>
        <end position="100"/>
    </location>
</feature>
<proteinExistence type="predicted"/>
<feature type="transmembrane region" description="Helical" evidence="5">
    <location>
        <begin position="348"/>
        <end position="371"/>
    </location>
</feature>
<dbReference type="RefSeq" id="WP_222579641.1">
    <property type="nucleotide sequence ID" value="NZ_JAHVHU010000007.1"/>
</dbReference>
<dbReference type="GO" id="GO:0008514">
    <property type="term" value="F:organic anion transmembrane transporter activity"/>
    <property type="evidence" value="ECO:0007669"/>
    <property type="project" value="UniProtKB-ARBA"/>
</dbReference>
<sequence>MKQKFIQRRQFLVLAGIVLFVCFVSLVELDPERPVLTYTAGVAILMAFWWVTEAIPIGVTSLLPVFLFPLFGVMDSGEAAGAYVNYVIFLYIGGFIMALAMEKWDLHRRIALFILLKVGQRPIHILFGFMFAGYFLSMWMSNTATAMLMVPISLSIMKNLEDFYPNKIIRRFSIAVFLGLAYACSIGGTATLIGTPPNLSFARIYAISFPEAPEISFSSWFIFALPLSLIILGVALIVLYLMYVPKKNMDRISKTLLQEKYTALGSMSREEKWVGGLFTLMALLWVFRTPIVIGGFSVPGWSQLFDNPGYFNDGSVAIAMAVLLFLIPSRENSGLMDWKTAVKLPWDIVLLFGGGFALALAVKETGLGLWLGQQVMENSNWSPVELMAVLTAGMSFLTEFTSNTATTEMVLPIVAGISETSGIPPLLLMIPITLAASLAFMLPIATPPNAIIFGSSPLRIIDMAKAGIVIDVIAVILVIIGMYLWGIPVFGISV</sequence>
<evidence type="ECO:0000256" key="3">
    <source>
        <dbReference type="ARBA" id="ARBA00022989"/>
    </source>
</evidence>
<keyword evidence="7" id="KW-1185">Reference proteome</keyword>
<dbReference type="PANTHER" id="PTHR10283:SF82">
    <property type="entry name" value="SOLUTE CARRIER FAMILY 13 MEMBER 2"/>
    <property type="match status" value="1"/>
</dbReference>
<name>A0A953L9X8_9BACT</name>
<evidence type="ECO:0000313" key="7">
    <source>
        <dbReference type="Proteomes" id="UP000753961"/>
    </source>
</evidence>
<gene>
    <name evidence="6" type="ORF">KUV50_08210</name>
</gene>
<feature type="transmembrane region" description="Helical" evidence="5">
    <location>
        <begin position="112"/>
        <end position="136"/>
    </location>
</feature>
<evidence type="ECO:0000256" key="1">
    <source>
        <dbReference type="ARBA" id="ARBA00004141"/>
    </source>
</evidence>
<feature type="transmembrane region" description="Helical" evidence="5">
    <location>
        <begin position="426"/>
        <end position="445"/>
    </location>
</feature>
<dbReference type="PANTHER" id="PTHR10283">
    <property type="entry name" value="SOLUTE CARRIER FAMILY 13 MEMBER"/>
    <property type="match status" value="1"/>
</dbReference>
<evidence type="ECO:0000256" key="2">
    <source>
        <dbReference type="ARBA" id="ARBA00022692"/>
    </source>
</evidence>
<keyword evidence="2 5" id="KW-0812">Transmembrane</keyword>
<dbReference type="Pfam" id="PF00939">
    <property type="entry name" value="Na_sulph_symp"/>
    <property type="match status" value="1"/>
</dbReference>
<organism evidence="6 7">
    <name type="scientific">Membranihabitans marinus</name>
    <dbReference type="NCBI Taxonomy" id="1227546"/>
    <lineage>
        <taxon>Bacteria</taxon>
        <taxon>Pseudomonadati</taxon>
        <taxon>Bacteroidota</taxon>
        <taxon>Saprospiria</taxon>
        <taxon>Saprospirales</taxon>
        <taxon>Saprospiraceae</taxon>
        <taxon>Membranihabitans</taxon>
    </lineage>
</organism>
<keyword evidence="3 5" id="KW-1133">Transmembrane helix</keyword>
<feature type="transmembrane region" description="Helical" evidence="5">
    <location>
        <begin position="220"/>
        <end position="244"/>
    </location>
</feature>
<feature type="transmembrane region" description="Helical" evidence="5">
    <location>
        <begin position="273"/>
        <end position="298"/>
    </location>
</feature>
<feature type="transmembrane region" description="Helical" evidence="5">
    <location>
        <begin position="310"/>
        <end position="327"/>
    </location>
</feature>
<feature type="transmembrane region" description="Helical" evidence="5">
    <location>
        <begin position="466"/>
        <end position="485"/>
    </location>
</feature>
<evidence type="ECO:0000256" key="5">
    <source>
        <dbReference type="SAM" id="Phobius"/>
    </source>
</evidence>
<dbReference type="Proteomes" id="UP000753961">
    <property type="component" value="Unassembled WGS sequence"/>
</dbReference>
<dbReference type="InterPro" id="IPR001898">
    <property type="entry name" value="SLC13A/DASS"/>
</dbReference>
<dbReference type="AlphaFoldDB" id="A0A953L9X8"/>
<reference evidence="6" key="1">
    <citation type="submission" date="2021-06" db="EMBL/GenBank/DDBJ databases">
        <title>44 bacteria genomes isolated from Dapeng, Shenzhen.</title>
        <authorList>
            <person name="Zheng W."/>
            <person name="Yu S."/>
            <person name="Huang Y."/>
        </authorList>
    </citation>
    <scope>NUCLEOTIDE SEQUENCE</scope>
    <source>
        <strain evidence="6">DP5N28-2</strain>
    </source>
</reference>
<feature type="transmembrane region" description="Helical" evidence="5">
    <location>
        <begin position="172"/>
        <end position="193"/>
    </location>
</feature>
<evidence type="ECO:0000313" key="6">
    <source>
        <dbReference type="EMBL" id="MBY5958108.1"/>
    </source>
</evidence>
<feature type="transmembrane region" description="Helical" evidence="5">
    <location>
        <begin position="12"/>
        <end position="29"/>
    </location>
</feature>
<evidence type="ECO:0000256" key="4">
    <source>
        <dbReference type="ARBA" id="ARBA00023136"/>
    </source>
</evidence>
<protein>
    <submittedName>
        <fullName evidence="6">SLC13 family permease</fullName>
    </submittedName>
</protein>
<comment type="subcellular location">
    <subcellularLocation>
        <location evidence="1">Membrane</location>
        <topology evidence="1">Multi-pass membrane protein</topology>
    </subcellularLocation>
</comment>
<accession>A0A953L9X8</accession>